<sequence length="572" mass="61520">MSEPPDRAGSTIGDLDSWCSGVLHQLVNEWEKARREGHALSNAQGSLLANLQGLSRLHEQYLRARQSVFAKFDESVRASSRLSEKVSEFSGKLTGSAGQSSGDTGSINEIKESISAINSKLEKLGKRPGEGTEEQESTTTTTALLDNSTAVVKVMQQILEIGQKVSGNSSEVVTATKELQSKLSETQRSITDELKKHVEELIDAHNTAVLAKLDSSNTTTKDHADSIKQELTSTMDSHKDTMLEKMEEYSKASSTDSDKIKNEIIDAMNTHKQVILDTIKDVDDNTSADVETAKTEITQLMASHQADLLEQIGEHRSGSLHDHIKKSHKKISERLDTINNEAVIKLNDNGSVLQKIYELIGPSKELETNTNPSTSEESPDSSDIGNDDLPQTMMGFFKEILLSVGVDPNQSLHGKISGVSDVIGQTTPGDNGSVVTVHDRFDKVIATIEAVSGAILVKPGTGDQPTLQSIAADEKAIQATVNALQGVLGTFADPDPGATSSTAASASSQQTIVDTLQELQARIGFNPVYTITGLLVFLQRTIGDAGDRDSVVAMLKNIASAIATWSKILSPF</sequence>
<feature type="region of interest" description="Disordered" evidence="1">
    <location>
        <begin position="87"/>
        <end position="107"/>
    </location>
</feature>
<reference evidence="2 3" key="1">
    <citation type="submission" date="2018-02" db="EMBL/GenBank/DDBJ databases">
        <title>Draft genome sequences of Elsinoe sp., causing black scab on jojoba.</title>
        <authorList>
            <person name="Stodart B."/>
            <person name="Jeffress S."/>
            <person name="Ash G."/>
            <person name="Arun Chinnappa K."/>
        </authorList>
    </citation>
    <scope>NUCLEOTIDE SEQUENCE [LARGE SCALE GENOMIC DNA]</scope>
    <source>
        <strain evidence="2 3">Hillstone_2</strain>
    </source>
</reference>
<organism evidence="2 3">
    <name type="scientific">Elsinoe australis</name>
    <dbReference type="NCBI Taxonomy" id="40998"/>
    <lineage>
        <taxon>Eukaryota</taxon>
        <taxon>Fungi</taxon>
        <taxon>Dikarya</taxon>
        <taxon>Ascomycota</taxon>
        <taxon>Pezizomycotina</taxon>
        <taxon>Dothideomycetes</taxon>
        <taxon>Dothideomycetidae</taxon>
        <taxon>Myriangiales</taxon>
        <taxon>Elsinoaceae</taxon>
        <taxon>Elsinoe</taxon>
    </lineage>
</organism>
<accession>A0A4U7AQ30</accession>
<proteinExistence type="predicted"/>
<feature type="compositionally biased region" description="Polar residues" evidence="1">
    <location>
        <begin position="96"/>
        <end position="107"/>
    </location>
</feature>
<evidence type="ECO:0000256" key="1">
    <source>
        <dbReference type="SAM" id="MobiDB-lite"/>
    </source>
</evidence>
<protein>
    <submittedName>
        <fullName evidence="2">Uncharacterized protein</fullName>
    </submittedName>
</protein>
<evidence type="ECO:0000313" key="2">
    <source>
        <dbReference type="EMBL" id="TKX19015.1"/>
    </source>
</evidence>
<comment type="caution">
    <text evidence="2">The sequence shown here is derived from an EMBL/GenBank/DDBJ whole genome shotgun (WGS) entry which is preliminary data.</text>
</comment>
<name>A0A4U7AQ30_9PEZI</name>
<feature type="region of interest" description="Disordered" evidence="1">
    <location>
        <begin position="364"/>
        <end position="389"/>
    </location>
</feature>
<gene>
    <name evidence="2" type="ORF">C1H76_8905</name>
</gene>
<dbReference type="AlphaFoldDB" id="A0A4U7AQ30"/>
<evidence type="ECO:0000313" key="3">
    <source>
        <dbReference type="Proteomes" id="UP000308133"/>
    </source>
</evidence>
<dbReference type="EMBL" id="PTQR01000123">
    <property type="protein sequence ID" value="TKX19015.1"/>
    <property type="molecule type" value="Genomic_DNA"/>
</dbReference>
<dbReference type="SUPFAM" id="SSF58113">
    <property type="entry name" value="Apolipoprotein A-I"/>
    <property type="match status" value="1"/>
</dbReference>
<dbReference type="Proteomes" id="UP000308133">
    <property type="component" value="Unassembled WGS sequence"/>
</dbReference>